<evidence type="ECO:0000313" key="3">
    <source>
        <dbReference type="EMBL" id="GMM58063.1"/>
    </source>
</evidence>
<sequence length="617" mass="65507">MQSTEFNTDKSGLYDLLVRFRNHKAGVGDNIDITGVKNVNLDIPAESADAPQNGTVFGYTIETTNFMMHGASSFEALQTGDYTFSIEASDAALLVIVADMSPYCCANMDDPDFLDILEDGAKYIIDLPSDPDHSNGTLTVSMKEGVEYIMEFVYINWSGDAHFTFTVTNPDGETTSDFTGYAGQVGDPECDNVHTTSRSYSEWSLDYSTTYSSTIITVDQTTTTTLETVYYVITPIPEELSVMETTSSSIIPSSATGGEVSLTSLDISYITSSLSSESEPTLSWSDDPSTLSSVSSFDEDTSSGSELTSSSSEDESTLTTTLSFNDETSRLSEYSTSEEFHSSSEFSSTQGASVSSMNSRSVFSESPSTPTNTDDAISRSHEKSTDLTSVDSSMSATQTSSPTLTTSETGSVTGWASSVDVTSSLTSTLFFGNSSSLATGELATSSNIDGSSTAGEAQTTDIGDEYTSVSHTNIKYTSLSTEDNWKISNTNQNSVLTRETSFTVITTNTSSTNDDQVSETNKATHPSNTPTGKYGGNDGKPKGDGNYGPVNTKSLAESPSNVVPDVTQAIPSKTTTPAISGSSNNPVVSVYAVKTVNLGSRLCIKAISILLPLLLSI</sequence>
<dbReference type="PROSITE" id="PS51820">
    <property type="entry name" value="PA14"/>
    <property type="match status" value="1"/>
</dbReference>
<feature type="compositionally biased region" description="Polar residues" evidence="1">
    <location>
        <begin position="386"/>
        <end position="412"/>
    </location>
</feature>
<feature type="region of interest" description="Disordered" evidence="1">
    <location>
        <begin position="277"/>
        <end position="325"/>
    </location>
</feature>
<feature type="compositionally biased region" description="Low complexity" evidence="1">
    <location>
        <begin position="357"/>
        <end position="366"/>
    </location>
</feature>
<feature type="region of interest" description="Disordered" evidence="1">
    <location>
        <begin position="357"/>
        <end position="412"/>
    </location>
</feature>
<dbReference type="Pfam" id="PF10528">
    <property type="entry name" value="GLEYA"/>
    <property type="match status" value="1"/>
</dbReference>
<proteinExistence type="predicted"/>
<feature type="compositionally biased region" description="Polar residues" evidence="1">
    <location>
        <begin position="507"/>
        <end position="531"/>
    </location>
</feature>
<evidence type="ECO:0000313" key="4">
    <source>
        <dbReference type="Proteomes" id="UP001377567"/>
    </source>
</evidence>
<evidence type="ECO:0000259" key="2">
    <source>
        <dbReference type="PROSITE" id="PS51820"/>
    </source>
</evidence>
<name>A0AAV5S5B8_MAUHU</name>
<organism evidence="3 4">
    <name type="scientific">Maudiozyma humilis</name>
    <name type="common">Sour dough yeast</name>
    <name type="synonym">Kazachstania humilis</name>
    <dbReference type="NCBI Taxonomy" id="51915"/>
    <lineage>
        <taxon>Eukaryota</taxon>
        <taxon>Fungi</taxon>
        <taxon>Dikarya</taxon>
        <taxon>Ascomycota</taxon>
        <taxon>Saccharomycotina</taxon>
        <taxon>Saccharomycetes</taxon>
        <taxon>Saccharomycetales</taxon>
        <taxon>Saccharomycetaceae</taxon>
        <taxon>Maudiozyma</taxon>
    </lineage>
</organism>
<feature type="region of interest" description="Disordered" evidence="1">
    <location>
        <begin position="443"/>
        <end position="464"/>
    </location>
</feature>
<feature type="compositionally biased region" description="Low complexity" evidence="1">
    <location>
        <begin position="277"/>
        <end position="323"/>
    </location>
</feature>
<evidence type="ECO:0000256" key="1">
    <source>
        <dbReference type="SAM" id="MobiDB-lite"/>
    </source>
</evidence>
<keyword evidence="4" id="KW-1185">Reference proteome</keyword>
<feature type="domain" description="PA14" evidence="2">
    <location>
        <begin position="11"/>
        <end position="181"/>
    </location>
</feature>
<dbReference type="EMBL" id="BTGD01000018">
    <property type="protein sequence ID" value="GMM58063.1"/>
    <property type="molecule type" value="Genomic_DNA"/>
</dbReference>
<gene>
    <name evidence="3" type="ORF">DAKH74_046790</name>
</gene>
<reference evidence="3 4" key="1">
    <citation type="journal article" date="2023" name="Elife">
        <title>Identification of key yeast species and microbe-microbe interactions impacting larval growth of Drosophila in the wild.</title>
        <authorList>
            <person name="Mure A."/>
            <person name="Sugiura Y."/>
            <person name="Maeda R."/>
            <person name="Honda K."/>
            <person name="Sakurai N."/>
            <person name="Takahashi Y."/>
            <person name="Watada M."/>
            <person name="Katoh T."/>
            <person name="Gotoh A."/>
            <person name="Gotoh Y."/>
            <person name="Taniguchi I."/>
            <person name="Nakamura K."/>
            <person name="Hayashi T."/>
            <person name="Katayama T."/>
            <person name="Uemura T."/>
            <person name="Hattori Y."/>
        </authorList>
    </citation>
    <scope>NUCLEOTIDE SEQUENCE [LARGE SCALE GENOMIC DNA]</scope>
    <source>
        <strain evidence="3 4">KH-74</strain>
    </source>
</reference>
<feature type="region of interest" description="Disordered" evidence="1">
    <location>
        <begin position="507"/>
        <end position="562"/>
    </location>
</feature>
<dbReference type="InterPro" id="IPR037524">
    <property type="entry name" value="PA14/GLEYA"/>
</dbReference>
<dbReference type="Gene3D" id="2.60.120.1560">
    <property type="match status" value="1"/>
</dbReference>
<dbReference type="InterPro" id="IPR018871">
    <property type="entry name" value="GLEYA_adhesin_domain"/>
</dbReference>
<feature type="compositionally biased region" description="Basic and acidic residues" evidence="1">
    <location>
        <begin position="376"/>
        <end position="385"/>
    </location>
</feature>
<dbReference type="Proteomes" id="UP001377567">
    <property type="component" value="Unassembled WGS sequence"/>
</dbReference>
<feature type="compositionally biased region" description="Polar residues" evidence="1">
    <location>
        <begin position="551"/>
        <end position="561"/>
    </location>
</feature>
<accession>A0AAV5S5B8</accession>
<dbReference type="AlphaFoldDB" id="A0AAV5S5B8"/>
<protein>
    <recommendedName>
        <fullName evidence="2">PA14 domain-containing protein</fullName>
    </recommendedName>
</protein>
<comment type="caution">
    <text evidence="3">The sequence shown here is derived from an EMBL/GenBank/DDBJ whole genome shotgun (WGS) entry which is preliminary data.</text>
</comment>